<dbReference type="PANTHER" id="PTHR34067:SF25">
    <property type="entry name" value="OS04G0193200 PROTEIN"/>
    <property type="match status" value="1"/>
</dbReference>
<dbReference type="EnsemblPlants" id="LPERR12G10450.1">
    <property type="protein sequence ID" value="LPERR12G10450.1"/>
    <property type="gene ID" value="LPERR12G10450"/>
</dbReference>
<dbReference type="eggNOG" id="ENOG502QS50">
    <property type="taxonomic scope" value="Eukaryota"/>
</dbReference>
<evidence type="ECO:0000256" key="3">
    <source>
        <dbReference type="ARBA" id="ARBA00023125"/>
    </source>
</evidence>
<dbReference type="Gramene" id="LPERR12G10450.1">
    <property type="protein sequence ID" value="LPERR12G10450.1"/>
    <property type="gene ID" value="LPERR12G10450"/>
</dbReference>
<dbReference type="GO" id="GO:0003677">
    <property type="term" value="F:DNA binding"/>
    <property type="evidence" value="ECO:0007669"/>
    <property type="project" value="UniProtKB-KW"/>
</dbReference>
<evidence type="ECO:0000256" key="4">
    <source>
        <dbReference type="ARBA" id="ARBA00023163"/>
    </source>
</evidence>
<evidence type="ECO:0000256" key="1">
    <source>
        <dbReference type="ARBA" id="ARBA00004123"/>
    </source>
</evidence>
<proteinExistence type="predicted"/>
<dbReference type="InterPro" id="IPR001739">
    <property type="entry name" value="Methyl_CpG_DNA-bd"/>
</dbReference>
<evidence type="ECO:0000313" key="8">
    <source>
        <dbReference type="Proteomes" id="UP000032180"/>
    </source>
</evidence>
<feature type="domain" description="MBD" evidence="6">
    <location>
        <begin position="165"/>
        <end position="245"/>
    </location>
</feature>
<dbReference type="PROSITE" id="PS50982">
    <property type="entry name" value="MBD"/>
    <property type="match status" value="2"/>
</dbReference>
<dbReference type="PANTHER" id="PTHR34067">
    <property type="entry name" value="OS04G0193200 PROTEIN"/>
    <property type="match status" value="1"/>
</dbReference>
<keyword evidence="8" id="KW-1185">Reference proteome</keyword>
<dbReference type="SUPFAM" id="SSF54171">
    <property type="entry name" value="DNA-binding domain"/>
    <property type="match status" value="3"/>
</dbReference>
<dbReference type="AlphaFoldDB" id="A0A0D9XZH0"/>
<dbReference type="InterPro" id="IPR016177">
    <property type="entry name" value="DNA-bd_dom_sf"/>
</dbReference>
<evidence type="ECO:0000313" key="7">
    <source>
        <dbReference type="EnsemblPlants" id="LPERR12G10450.1"/>
    </source>
</evidence>
<reference evidence="7" key="3">
    <citation type="submission" date="2015-04" db="UniProtKB">
        <authorList>
            <consortium name="EnsemblPlants"/>
        </authorList>
    </citation>
    <scope>IDENTIFICATION</scope>
</reference>
<evidence type="ECO:0000259" key="6">
    <source>
        <dbReference type="PROSITE" id="PS50982"/>
    </source>
</evidence>
<dbReference type="Proteomes" id="UP000032180">
    <property type="component" value="Chromosome 12"/>
</dbReference>
<reference evidence="7 8" key="1">
    <citation type="submission" date="2012-08" db="EMBL/GenBank/DDBJ databases">
        <title>Oryza genome evolution.</title>
        <authorList>
            <person name="Wing R.A."/>
        </authorList>
    </citation>
    <scope>NUCLEOTIDE SEQUENCE</scope>
</reference>
<dbReference type="HOGENOM" id="CLU_047327_0_0_1"/>
<feature type="domain" description="MBD" evidence="6">
    <location>
        <begin position="25"/>
        <end position="95"/>
    </location>
</feature>
<dbReference type="GO" id="GO:0005634">
    <property type="term" value="C:nucleus"/>
    <property type="evidence" value="ECO:0007669"/>
    <property type="project" value="UniProtKB-SubCell"/>
</dbReference>
<dbReference type="InterPro" id="IPR038945">
    <property type="entry name" value="MBD13-like"/>
</dbReference>
<accession>A0A0D9XZH0</accession>
<comment type="subcellular location">
    <subcellularLocation>
        <location evidence="1">Nucleus</location>
    </subcellularLocation>
</comment>
<dbReference type="STRING" id="77586.A0A0D9XZH0"/>
<name>A0A0D9XZH0_9ORYZ</name>
<keyword evidence="2" id="KW-0805">Transcription regulation</keyword>
<keyword evidence="4" id="KW-0804">Transcription</keyword>
<protein>
    <recommendedName>
        <fullName evidence="6">MBD domain-containing protein</fullName>
    </recommendedName>
</protein>
<sequence length="266" mass="30810">MDESPSKVILDDEDYNEVKSLEEGMKNLLEPPGWLPDGWIMEVNRDNDGAIYRYYTCPFSGITFTMKSDVLRYLFSGIDQYSLESKNCDVYDNLTRTHDWLPNGWLVEIRAGGENMDKMYKFYVYEQTGVRLFSKEDVLLYINGMKISRFYTNGQCDASTLENILATLEFNPKGFPEGWVKEVVYRGTNVGGIRKDRHYTDPVRNLVFRTKKQAETYLKTGKVPKLAFVQKTSVHEVYSFEMSAPLVIVLPNHLQFLAHFTLTKTH</sequence>
<reference evidence="8" key="2">
    <citation type="submission" date="2013-12" db="EMBL/GenBank/DDBJ databases">
        <authorList>
            <person name="Yu Y."/>
            <person name="Lee S."/>
            <person name="de Baynast K."/>
            <person name="Wissotski M."/>
            <person name="Liu L."/>
            <person name="Talag J."/>
            <person name="Goicoechea J."/>
            <person name="Angelova A."/>
            <person name="Jetty R."/>
            <person name="Kudrna D."/>
            <person name="Golser W."/>
            <person name="Rivera L."/>
            <person name="Zhang J."/>
            <person name="Wing R."/>
        </authorList>
    </citation>
    <scope>NUCLEOTIDE SEQUENCE</scope>
</reference>
<keyword evidence="3" id="KW-0238">DNA-binding</keyword>
<organism evidence="7 8">
    <name type="scientific">Leersia perrieri</name>
    <dbReference type="NCBI Taxonomy" id="77586"/>
    <lineage>
        <taxon>Eukaryota</taxon>
        <taxon>Viridiplantae</taxon>
        <taxon>Streptophyta</taxon>
        <taxon>Embryophyta</taxon>
        <taxon>Tracheophyta</taxon>
        <taxon>Spermatophyta</taxon>
        <taxon>Magnoliopsida</taxon>
        <taxon>Liliopsida</taxon>
        <taxon>Poales</taxon>
        <taxon>Poaceae</taxon>
        <taxon>BOP clade</taxon>
        <taxon>Oryzoideae</taxon>
        <taxon>Oryzeae</taxon>
        <taxon>Oryzinae</taxon>
        <taxon>Leersia</taxon>
    </lineage>
</organism>
<keyword evidence="5" id="KW-0539">Nucleus</keyword>
<evidence type="ECO:0000256" key="2">
    <source>
        <dbReference type="ARBA" id="ARBA00023015"/>
    </source>
</evidence>
<evidence type="ECO:0000256" key="5">
    <source>
        <dbReference type="ARBA" id="ARBA00023242"/>
    </source>
</evidence>
<dbReference type="Gene3D" id="3.30.890.10">
    <property type="entry name" value="Methyl-cpg-binding Protein 2, Chain A"/>
    <property type="match status" value="3"/>
</dbReference>